<dbReference type="RefSeq" id="WP_014025585.1">
    <property type="nucleotide sequence ID" value="NC_015931.1"/>
</dbReference>
<reference evidence="1 2" key="1">
    <citation type="journal article" date="2011" name="Stand. Genomic Sci.">
        <title>Complete genome sequence of the hyperthermophilic chemolithoautotroph Pyrolobus fumarii type strain (1A).</title>
        <authorList>
            <person name="Anderson I."/>
            <person name="Goker M."/>
            <person name="Nolan M."/>
            <person name="Lucas S."/>
            <person name="Hammon N."/>
            <person name="Deshpande S."/>
            <person name="Cheng J.F."/>
            <person name="Tapia R."/>
            <person name="Han C."/>
            <person name="Goodwin L."/>
            <person name="Pitluck S."/>
            <person name="Huntemann M."/>
            <person name="Liolios K."/>
            <person name="Ivanova N."/>
            <person name="Pagani I."/>
            <person name="Mavromatis K."/>
            <person name="Ovchinikova G."/>
            <person name="Pati A."/>
            <person name="Chen A."/>
            <person name="Palaniappan K."/>
            <person name="Land M."/>
            <person name="Hauser L."/>
            <person name="Brambilla E.M."/>
            <person name="Huber H."/>
            <person name="Yasawong M."/>
            <person name="Rohde M."/>
            <person name="Spring S."/>
            <person name="Abt B."/>
            <person name="Sikorski J."/>
            <person name="Wirth R."/>
            <person name="Detter J.C."/>
            <person name="Woyke T."/>
            <person name="Bristow J."/>
            <person name="Eisen J.A."/>
            <person name="Markowitz V."/>
            <person name="Hugenholtz P."/>
            <person name="Kyrpides N.C."/>
            <person name="Klenk H.P."/>
            <person name="Lapidus A."/>
        </authorList>
    </citation>
    <scope>NUCLEOTIDE SEQUENCE [LARGE SCALE GENOMIC DNA]</scope>
    <source>
        <strain evidence="2">DSM 11204 / 1A</strain>
    </source>
</reference>
<dbReference type="InParanoid" id="G0EDZ2"/>
<evidence type="ECO:0000313" key="1">
    <source>
        <dbReference type="EMBL" id="AEM37908.1"/>
    </source>
</evidence>
<protein>
    <submittedName>
        <fullName evidence="1">Uncharacterized protein</fullName>
    </submittedName>
</protein>
<keyword evidence="2" id="KW-1185">Reference proteome</keyword>
<dbReference type="EMBL" id="CP002838">
    <property type="protein sequence ID" value="AEM37908.1"/>
    <property type="molecule type" value="Genomic_DNA"/>
</dbReference>
<dbReference type="Proteomes" id="UP000001037">
    <property type="component" value="Chromosome"/>
</dbReference>
<organism evidence="1 2">
    <name type="scientific">Pyrolobus fumarii (strain DSM 11204 / 1A)</name>
    <dbReference type="NCBI Taxonomy" id="694429"/>
    <lineage>
        <taxon>Archaea</taxon>
        <taxon>Thermoproteota</taxon>
        <taxon>Thermoprotei</taxon>
        <taxon>Desulfurococcales</taxon>
        <taxon>Pyrodictiaceae</taxon>
        <taxon>Pyrolobus</taxon>
    </lineage>
</organism>
<evidence type="ECO:0000313" key="2">
    <source>
        <dbReference type="Proteomes" id="UP000001037"/>
    </source>
</evidence>
<name>G0EDZ2_PYRF1</name>
<dbReference type="GeneID" id="11139661"/>
<dbReference type="KEGG" id="pfm:Pyrfu_0036"/>
<dbReference type="AlphaFoldDB" id="G0EDZ2"/>
<accession>G0EDZ2</accession>
<proteinExistence type="predicted"/>
<gene>
    <name evidence="1" type="ordered locus">Pyrfu_0036</name>
</gene>
<sequence length="103" mass="11376">MHKTLPLIEEIARSTPNLEEFARELIRTGYIAYTTHIRLPKRHPRIGTRIRALAVYVGRHLEAIAVKADGLGAEDLKMLSDTLGVPVVAFDSNGARVYHASSA</sequence>
<dbReference type="HOGENOM" id="CLU_2257469_0_0_2"/>